<feature type="region of interest" description="Disordered" evidence="1">
    <location>
        <begin position="226"/>
        <end position="273"/>
    </location>
</feature>
<feature type="compositionally biased region" description="Low complexity" evidence="1">
    <location>
        <begin position="226"/>
        <end position="265"/>
    </location>
</feature>
<dbReference type="EMBL" id="RQTK01000595">
    <property type="protein sequence ID" value="RUS77255.1"/>
    <property type="molecule type" value="Genomic_DNA"/>
</dbReference>
<evidence type="ECO:0000256" key="1">
    <source>
        <dbReference type="SAM" id="MobiDB-lite"/>
    </source>
</evidence>
<evidence type="ECO:0000313" key="3">
    <source>
        <dbReference type="Proteomes" id="UP000271974"/>
    </source>
</evidence>
<gene>
    <name evidence="2" type="ORF">EGW08_014988</name>
</gene>
<feature type="region of interest" description="Disordered" evidence="1">
    <location>
        <begin position="1"/>
        <end position="23"/>
    </location>
</feature>
<comment type="caution">
    <text evidence="2">The sequence shown here is derived from an EMBL/GenBank/DDBJ whole genome shotgun (WGS) entry which is preliminary data.</text>
</comment>
<accession>A0A3S0ZWV5</accession>
<keyword evidence="3" id="KW-1185">Reference proteome</keyword>
<dbReference type="AlphaFoldDB" id="A0A3S0ZWV5"/>
<name>A0A3S0ZWV5_ELYCH</name>
<sequence length="273" mass="29349">MAAENPDHGFRRPSNPDKKKRVAKKYVGLNDEEIEKKRLRNNELSCIVDVEAFNRTLAAHGNFGNLDVGFMVRNIGYGGSQNQAHVEGNQQTNKKHDNSFTAMTHASLNHNHSSGLPAMNHASVNHNHSSGLPAMNHASLNHNLSSGLPVMNHASLNHTNGSLFMSHVNQNIRVDPMISNNQSIVQTFDNHMNSYSGNCPMNHSRGTGFEQQTSYTITNAATVASSVSPSGSLSASSNQDSGFGTPSSDSPDGSSSRLPGLSPDPVSRALSHL</sequence>
<dbReference type="OrthoDB" id="6215023at2759"/>
<dbReference type="Proteomes" id="UP000271974">
    <property type="component" value="Unassembled WGS sequence"/>
</dbReference>
<reference evidence="2 3" key="1">
    <citation type="submission" date="2019-01" db="EMBL/GenBank/DDBJ databases">
        <title>A draft genome assembly of the solar-powered sea slug Elysia chlorotica.</title>
        <authorList>
            <person name="Cai H."/>
            <person name="Li Q."/>
            <person name="Fang X."/>
            <person name="Li J."/>
            <person name="Curtis N.E."/>
            <person name="Altenburger A."/>
            <person name="Shibata T."/>
            <person name="Feng M."/>
            <person name="Maeda T."/>
            <person name="Schwartz J.A."/>
            <person name="Shigenobu S."/>
            <person name="Lundholm N."/>
            <person name="Nishiyama T."/>
            <person name="Yang H."/>
            <person name="Hasebe M."/>
            <person name="Li S."/>
            <person name="Pierce S.K."/>
            <person name="Wang J."/>
        </authorList>
    </citation>
    <scope>NUCLEOTIDE SEQUENCE [LARGE SCALE GENOMIC DNA]</scope>
    <source>
        <strain evidence="2">EC2010</strain>
        <tissue evidence="2">Whole organism of an adult</tissue>
    </source>
</reference>
<feature type="compositionally biased region" description="Basic and acidic residues" evidence="1">
    <location>
        <begin position="1"/>
        <end position="17"/>
    </location>
</feature>
<protein>
    <submittedName>
        <fullName evidence="2">Uncharacterized protein</fullName>
    </submittedName>
</protein>
<evidence type="ECO:0000313" key="2">
    <source>
        <dbReference type="EMBL" id="RUS77255.1"/>
    </source>
</evidence>
<organism evidence="2 3">
    <name type="scientific">Elysia chlorotica</name>
    <name type="common">Eastern emerald elysia</name>
    <name type="synonym">Sea slug</name>
    <dbReference type="NCBI Taxonomy" id="188477"/>
    <lineage>
        <taxon>Eukaryota</taxon>
        <taxon>Metazoa</taxon>
        <taxon>Spiralia</taxon>
        <taxon>Lophotrochozoa</taxon>
        <taxon>Mollusca</taxon>
        <taxon>Gastropoda</taxon>
        <taxon>Heterobranchia</taxon>
        <taxon>Euthyneura</taxon>
        <taxon>Panpulmonata</taxon>
        <taxon>Sacoglossa</taxon>
        <taxon>Placobranchoidea</taxon>
        <taxon>Plakobranchidae</taxon>
        <taxon>Elysia</taxon>
    </lineage>
</organism>
<proteinExistence type="predicted"/>